<protein>
    <recommendedName>
        <fullName evidence="6">THAP-type domain-containing protein</fullName>
    </recommendedName>
</protein>
<evidence type="ECO:0000256" key="3">
    <source>
        <dbReference type="ARBA" id="ARBA00022833"/>
    </source>
</evidence>
<evidence type="ECO:0000256" key="1">
    <source>
        <dbReference type="ARBA" id="ARBA00022723"/>
    </source>
</evidence>
<sequence>MPKAFCAIFTYPSKRGSGESMHRFPCDEPRRQKWIDFVRACGLQDWSPVQNSRVCGLHFEAHCYMPKTLDWRTWVFRHDLVHCSVSCCTKHSSRQQMPGS</sequence>
<dbReference type="GO" id="GO:0003677">
    <property type="term" value="F:DNA binding"/>
    <property type="evidence" value="ECO:0007669"/>
    <property type="project" value="UniProtKB-UniRule"/>
</dbReference>
<reference evidence="7" key="1">
    <citation type="journal article" date="2020" name="Cell">
        <title>Large-Scale Comparative Analyses of Tick Genomes Elucidate Their Genetic Diversity and Vector Capacities.</title>
        <authorList>
            <consortium name="Tick Genome and Microbiome Consortium (TIGMIC)"/>
            <person name="Jia N."/>
            <person name="Wang J."/>
            <person name="Shi W."/>
            <person name="Du L."/>
            <person name="Sun Y."/>
            <person name="Zhan W."/>
            <person name="Jiang J.F."/>
            <person name="Wang Q."/>
            <person name="Zhang B."/>
            <person name="Ji P."/>
            <person name="Bell-Sakyi L."/>
            <person name="Cui X.M."/>
            <person name="Yuan T.T."/>
            <person name="Jiang B.G."/>
            <person name="Yang W.F."/>
            <person name="Lam T.T."/>
            <person name="Chang Q.C."/>
            <person name="Ding S.J."/>
            <person name="Wang X.J."/>
            <person name="Zhu J.G."/>
            <person name="Ruan X.D."/>
            <person name="Zhao L."/>
            <person name="Wei J.T."/>
            <person name="Ye R.Z."/>
            <person name="Que T.C."/>
            <person name="Du C.H."/>
            <person name="Zhou Y.H."/>
            <person name="Cheng J.X."/>
            <person name="Dai P.F."/>
            <person name="Guo W.B."/>
            <person name="Han X.H."/>
            <person name="Huang E.J."/>
            <person name="Li L.F."/>
            <person name="Wei W."/>
            <person name="Gao Y.C."/>
            <person name="Liu J.Z."/>
            <person name="Shao H.Z."/>
            <person name="Wang X."/>
            <person name="Wang C.C."/>
            <person name="Yang T.C."/>
            <person name="Huo Q.B."/>
            <person name="Li W."/>
            <person name="Chen H.Y."/>
            <person name="Chen S.E."/>
            <person name="Zhou L.G."/>
            <person name="Ni X.B."/>
            <person name="Tian J.H."/>
            <person name="Sheng Y."/>
            <person name="Liu T."/>
            <person name="Pan Y.S."/>
            <person name="Xia L.Y."/>
            <person name="Li J."/>
            <person name="Zhao F."/>
            <person name="Cao W.C."/>
        </authorList>
    </citation>
    <scope>NUCLEOTIDE SEQUENCE</scope>
    <source>
        <strain evidence="7">Rsan-2018</strain>
    </source>
</reference>
<dbReference type="PANTHER" id="PTHR46927:SF3">
    <property type="entry name" value="THAP-TYPE DOMAIN-CONTAINING PROTEIN"/>
    <property type="match status" value="1"/>
</dbReference>
<keyword evidence="1" id="KW-0479">Metal-binding</keyword>
<evidence type="ECO:0000259" key="6">
    <source>
        <dbReference type="PROSITE" id="PS50950"/>
    </source>
</evidence>
<evidence type="ECO:0000313" key="7">
    <source>
        <dbReference type="EMBL" id="KAH7982265.1"/>
    </source>
</evidence>
<name>A0A9D4T8H5_RHISA</name>
<dbReference type="PANTHER" id="PTHR46927">
    <property type="entry name" value="AGAP005574-PA"/>
    <property type="match status" value="1"/>
</dbReference>
<keyword evidence="8" id="KW-1185">Reference proteome</keyword>
<dbReference type="Pfam" id="PF05485">
    <property type="entry name" value="THAP"/>
    <property type="match status" value="1"/>
</dbReference>
<feature type="domain" description="THAP-type" evidence="6">
    <location>
        <begin position="1"/>
        <end position="89"/>
    </location>
</feature>
<dbReference type="AlphaFoldDB" id="A0A9D4T8H5"/>
<evidence type="ECO:0000256" key="5">
    <source>
        <dbReference type="PROSITE-ProRule" id="PRU00309"/>
    </source>
</evidence>
<keyword evidence="4 5" id="KW-0238">DNA-binding</keyword>
<evidence type="ECO:0000256" key="2">
    <source>
        <dbReference type="ARBA" id="ARBA00022771"/>
    </source>
</evidence>
<dbReference type="InterPro" id="IPR038441">
    <property type="entry name" value="THAP_Znf_sf"/>
</dbReference>
<gene>
    <name evidence="7" type="ORF">HPB52_003554</name>
</gene>
<organism evidence="7 8">
    <name type="scientific">Rhipicephalus sanguineus</name>
    <name type="common">Brown dog tick</name>
    <name type="synonym">Ixodes sanguineus</name>
    <dbReference type="NCBI Taxonomy" id="34632"/>
    <lineage>
        <taxon>Eukaryota</taxon>
        <taxon>Metazoa</taxon>
        <taxon>Ecdysozoa</taxon>
        <taxon>Arthropoda</taxon>
        <taxon>Chelicerata</taxon>
        <taxon>Arachnida</taxon>
        <taxon>Acari</taxon>
        <taxon>Parasitiformes</taxon>
        <taxon>Ixodida</taxon>
        <taxon>Ixodoidea</taxon>
        <taxon>Ixodidae</taxon>
        <taxon>Rhipicephalinae</taxon>
        <taxon>Rhipicephalus</taxon>
        <taxon>Rhipicephalus</taxon>
    </lineage>
</organism>
<dbReference type="InterPro" id="IPR006612">
    <property type="entry name" value="THAP_Znf"/>
</dbReference>
<dbReference type="GO" id="GO:0008270">
    <property type="term" value="F:zinc ion binding"/>
    <property type="evidence" value="ECO:0007669"/>
    <property type="project" value="UniProtKB-KW"/>
</dbReference>
<dbReference type="PROSITE" id="PS50950">
    <property type="entry name" value="ZF_THAP"/>
    <property type="match status" value="1"/>
</dbReference>
<evidence type="ECO:0000256" key="4">
    <source>
        <dbReference type="ARBA" id="ARBA00023125"/>
    </source>
</evidence>
<dbReference type="VEuPathDB" id="VectorBase:RSAN_057357"/>
<dbReference type="Proteomes" id="UP000821837">
    <property type="component" value="Chromosome 1"/>
</dbReference>
<dbReference type="SUPFAM" id="SSF57716">
    <property type="entry name" value="Glucocorticoid receptor-like (DNA-binding domain)"/>
    <property type="match status" value="1"/>
</dbReference>
<comment type="caution">
    <text evidence="7">The sequence shown here is derived from an EMBL/GenBank/DDBJ whole genome shotgun (WGS) entry which is preliminary data.</text>
</comment>
<dbReference type="SMART" id="SM00692">
    <property type="entry name" value="DM3"/>
    <property type="match status" value="1"/>
</dbReference>
<accession>A0A9D4T8H5</accession>
<dbReference type="InterPro" id="IPR052224">
    <property type="entry name" value="THAP_domain_protein"/>
</dbReference>
<reference evidence="7" key="2">
    <citation type="submission" date="2021-09" db="EMBL/GenBank/DDBJ databases">
        <authorList>
            <person name="Jia N."/>
            <person name="Wang J."/>
            <person name="Shi W."/>
            <person name="Du L."/>
            <person name="Sun Y."/>
            <person name="Zhan W."/>
            <person name="Jiang J."/>
            <person name="Wang Q."/>
            <person name="Zhang B."/>
            <person name="Ji P."/>
            <person name="Sakyi L.B."/>
            <person name="Cui X."/>
            <person name="Yuan T."/>
            <person name="Jiang B."/>
            <person name="Yang W."/>
            <person name="Lam T.T.-Y."/>
            <person name="Chang Q."/>
            <person name="Ding S."/>
            <person name="Wang X."/>
            <person name="Zhu J."/>
            <person name="Ruan X."/>
            <person name="Zhao L."/>
            <person name="Wei J."/>
            <person name="Que T."/>
            <person name="Du C."/>
            <person name="Cheng J."/>
            <person name="Dai P."/>
            <person name="Han X."/>
            <person name="Huang E."/>
            <person name="Gao Y."/>
            <person name="Liu J."/>
            <person name="Shao H."/>
            <person name="Ye R."/>
            <person name="Li L."/>
            <person name="Wei W."/>
            <person name="Wang X."/>
            <person name="Wang C."/>
            <person name="Huo Q."/>
            <person name="Li W."/>
            <person name="Guo W."/>
            <person name="Chen H."/>
            <person name="Chen S."/>
            <person name="Zhou L."/>
            <person name="Zhou L."/>
            <person name="Ni X."/>
            <person name="Tian J."/>
            <person name="Zhou Y."/>
            <person name="Sheng Y."/>
            <person name="Liu T."/>
            <person name="Pan Y."/>
            <person name="Xia L."/>
            <person name="Li J."/>
            <person name="Zhao F."/>
            <person name="Cao W."/>
        </authorList>
    </citation>
    <scope>NUCLEOTIDE SEQUENCE</scope>
    <source>
        <strain evidence="7">Rsan-2018</strain>
        <tissue evidence="7">Larvae</tissue>
    </source>
</reference>
<dbReference type="Gene3D" id="6.20.210.20">
    <property type="entry name" value="THAP domain"/>
    <property type="match status" value="1"/>
</dbReference>
<dbReference type="EMBL" id="JABSTV010001245">
    <property type="protein sequence ID" value="KAH7982265.1"/>
    <property type="molecule type" value="Genomic_DNA"/>
</dbReference>
<keyword evidence="2 5" id="KW-0863">Zinc-finger</keyword>
<proteinExistence type="predicted"/>
<evidence type="ECO:0000313" key="8">
    <source>
        <dbReference type="Proteomes" id="UP000821837"/>
    </source>
</evidence>
<keyword evidence="3" id="KW-0862">Zinc</keyword>